<feature type="disulfide bond" evidence="6">
    <location>
        <begin position="503"/>
        <end position="520"/>
    </location>
</feature>
<dbReference type="PANTHER" id="PTHR45836:SF23">
    <property type="entry name" value="NEUROGENIC LOCUS NOTCH HOMOLOG PROTEIN 1"/>
    <property type="match status" value="1"/>
</dbReference>
<keyword evidence="12" id="KW-1185">Reference proteome</keyword>
<sequence length="1341" mass="148552">MSQTYFANNMFKAMSCPLGTYFFNDLCVDCPEGQYQDIAGQLQCKTCVAGKSPSSDRTICIDICPEGFINDTQGQVPFCIPCSEDTYWLNATYCQTCPPGYRTFSTGAKNQSDCKDDSCRMVRESGNFFGTNGDEYVTKIVTSVEACERECMDDTRCKSAAFTGGVCILYSVNTVAVPYASATLRNGVCSVIGHIKVCTCNKDVSCRMIRESGNFLGTNGDEYVTKIVTSVEACEIECMDDTRCKSVAFTGGVCILYSVNTVAVPYASASTLLRKCETDAVDSCINNTDCGSYGMCQDGLGTFVDGKIQERSSFKCLCQQVGEFIDNRCNRKLDLCSPNPCENNGKCQSFGEIRRVCECLPGYSGENCSINIGFSGDRCQIVPDICTLDPRCTNGLCYNNYDNYTAVCVCEKPYQLGSNGKCVLSDPCMGVTCINGSCMNGKCECQTGYEGSKCQHDIDDCKKGPCKNGAKCIDGYNSSQCICLQGYEGLFCEKDVDDCVDKCDNMTTVRCEDKVDDYECICMKGYTGKNCTEEIIECSSYPCRHGSECVDLLGDYKCNCTEGWTGKDCEIPVNYCQNNPCRYGGYCYNLIDGYFCKCMPGTRGETCSILPEVCRVVTPCTNSDYTGNSCNLIKDSCKEDICKNGGTCKTKDLGFECICTPDYSGTTCEVYTDPCNGSSKCHNTAVCKSENDRYLCLCTEGRTLTADGCKDTYEDWDMFFDPKLGGHGAWLRTPFMLGTQELSIAFWTRFKLLIGQNLNGRISRVTVWKTVLSFLDIVKASAEPNYRLQGTLVQGWTNYMFSEGSERKYPSKVKQMVCDLGLEDAYCTNKYKEKPQIIRCPSNKEFLSSKRLTEIEDLILNTDIVFNSSNHLHVWDNFPPGRYFGYGIKSYTAFAIDDYGNSAECTVRVVVKRAVSCIATAWNYKPPFYCDGMHGSICDVQCKNDTKLLSQPVPKIIKCGILGSYYTKKLRQMKRRIEIKLQYRFQVACTSSFLKSLQNDISTTFNSQLSEWTGICIFVNSVCETIALSVTCKNLNEFKCFIHNNDLDIVSKNGVQYTPTEAFRVLNVGASVLVTDTVQIEELKYCEPGYAIVGQNCVQCPAGSYYDSSIVSCKFCGIGQYQNLSGQSSCSSCDRTKTTLQVGSSKSSDCVDEEGKTYCLGCPVGKKTNGTGSNSSSDCLYESSQDGCVAGTELSPDRYCVSCPRGFYRSLAEDKCTKCPDNFTTPSSGADSHEFCHIRICYAGNFLNVTTNDCQPCPIGYYQPESLQDFCHSCEPSYSTKDEGNVNKTSCVCKYRFVLTVLSFKKMECSCMMTWTVEGGIYLIIFNFLCKIQKSDKKIYL</sequence>
<dbReference type="InterPro" id="IPR001881">
    <property type="entry name" value="EGF-like_Ca-bd_dom"/>
</dbReference>
<feature type="domain" description="EGF-like" evidence="8">
    <location>
        <begin position="495"/>
        <end position="532"/>
    </location>
</feature>
<dbReference type="InterPro" id="IPR009030">
    <property type="entry name" value="Growth_fac_rcpt_cys_sf"/>
</dbReference>
<dbReference type="InterPro" id="IPR003609">
    <property type="entry name" value="Pan_app"/>
</dbReference>
<feature type="transmembrane region" description="Helical" evidence="7">
    <location>
        <begin position="1312"/>
        <end position="1330"/>
    </location>
</feature>
<evidence type="ECO:0000256" key="3">
    <source>
        <dbReference type="ARBA" id="ARBA00022737"/>
    </source>
</evidence>
<feature type="domain" description="HYR" evidence="9">
    <location>
        <begin position="830"/>
        <end position="913"/>
    </location>
</feature>
<dbReference type="Pfam" id="PF07699">
    <property type="entry name" value="Ephrin_rec_like"/>
    <property type="match status" value="3"/>
</dbReference>
<evidence type="ECO:0008006" key="13">
    <source>
        <dbReference type="Google" id="ProtNLM"/>
    </source>
</evidence>
<keyword evidence="3" id="KW-0677">Repeat</keyword>
<evidence type="ECO:0000259" key="10">
    <source>
        <dbReference type="PROSITE" id="PS50948"/>
    </source>
</evidence>
<comment type="caution">
    <text evidence="11">The sequence shown here is derived from an EMBL/GenBank/DDBJ whole genome shotgun (WGS) entry which is preliminary data.</text>
</comment>
<feature type="disulfide bond" evidence="6">
    <location>
        <begin position="598"/>
        <end position="607"/>
    </location>
</feature>
<dbReference type="PROSITE" id="PS50948">
    <property type="entry name" value="PAN"/>
    <property type="match status" value="2"/>
</dbReference>
<comment type="caution">
    <text evidence="6">Lacks conserved residue(s) required for the propagation of feature annotation.</text>
</comment>
<reference evidence="11 12" key="1">
    <citation type="submission" date="2022-12" db="EMBL/GenBank/DDBJ databases">
        <title>Chromosome-level genome of Tegillarca granosa.</title>
        <authorList>
            <person name="Kim J."/>
        </authorList>
    </citation>
    <scope>NUCLEOTIDE SEQUENCE [LARGE SCALE GENOMIC DNA]</scope>
    <source>
        <strain evidence="11">Teg-2019</strain>
        <tissue evidence="11">Adductor muscle</tissue>
    </source>
</reference>
<proteinExistence type="predicted"/>
<keyword evidence="4 6" id="KW-1015">Disulfide bond</keyword>
<dbReference type="InterPro" id="IPR000742">
    <property type="entry name" value="EGF"/>
</dbReference>
<dbReference type="SMART" id="SM01411">
    <property type="entry name" value="Ephrin_rec_like"/>
    <property type="match status" value="5"/>
</dbReference>
<dbReference type="Proteomes" id="UP001217089">
    <property type="component" value="Unassembled WGS sequence"/>
</dbReference>
<keyword evidence="1 6" id="KW-0245">EGF-like domain</keyword>
<accession>A0ABQ9EXP7</accession>
<dbReference type="PROSITE" id="PS50026">
    <property type="entry name" value="EGF_3"/>
    <property type="match status" value="7"/>
</dbReference>
<gene>
    <name evidence="11" type="ORF">KUTeg_011801</name>
</gene>
<feature type="domain" description="EGF-like" evidence="8">
    <location>
        <begin position="671"/>
        <end position="710"/>
    </location>
</feature>
<dbReference type="InterPro" id="IPR051355">
    <property type="entry name" value="Notch/Slit_guidance"/>
</dbReference>
<dbReference type="PANTHER" id="PTHR45836">
    <property type="entry name" value="SLIT HOMOLOG"/>
    <property type="match status" value="1"/>
</dbReference>
<dbReference type="PROSITE" id="PS00022">
    <property type="entry name" value="EGF_1"/>
    <property type="match status" value="7"/>
</dbReference>
<dbReference type="SUPFAM" id="SSF57184">
    <property type="entry name" value="Growth factor receptor domain"/>
    <property type="match status" value="3"/>
</dbReference>
<feature type="domain" description="EGF-like" evidence="8">
    <location>
        <begin position="534"/>
        <end position="570"/>
    </location>
</feature>
<dbReference type="InterPro" id="IPR000152">
    <property type="entry name" value="EGF-type_Asp/Asn_hydroxyl_site"/>
</dbReference>
<evidence type="ECO:0000259" key="9">
    <source>
        <dbReference type="PROSITE" id="PS50825"/>
    </source>
</evidence>
<dbReference type="PROSITE" id="PS01186">
    <property type="entry name" value="EGF_2"/>
    <property type="match status" value="5"/>
</dbReference>
<dbReference type="Gene3D" id="2.10.50.10">
    <property type="entry name" value="Tumor Necrosis Factor Receptor, subunit A, domain 2"/>
    <property type="match status" value="3"/>
</dbReference>
<feature type="domain" description="Apple" evidence="10">
    <location>
        <begin position="200"/>
        <end position="276"/>
    </location>
</feature>
<protein>
    <recommendedName>
        <fullName evidence="13">Fibropellin-1</fullName>
    </recommendedName>
</protein>
<feature type="disulfide bond" evidence="6">
    <location>
        <begin position="560"/>
        <end position="569"/>
    </location>
</feature>
<name>A0ABQ9EXP7_TEGGR</name>
<feature type="disulfide bond" evidence="6">
    <location>
        <begin position="659"/>
        <end position="668"/>
    </location>
</feature>
<feature type="domain" description="Apple" evidence="10">
    <location>
        <begin position="114"/>
        <end position="189"/>
    </location>
</feature>
<dbReference type="InterPro" id="IPR011641">
    <property type="entry name" value="Tyr-kin_ephrin_A/B_rcpt-like"/>
</dbReference>
<keyword evidence="2" id="KW-0732">Signal</keyword>
<keyword evidence="7" id="KW-0812">Transmembrane</keyword>
<evidence type="ECO:0000256" key="5">
    <source>
        <dbReference type="ARBA" id="ARBA00023180"/>
    </source>
</evidence>
<dbReference type="SMART" id="SM00181">
    <property type="entry name" value="EGF"/>
    <property type="match status" value="12"/>
</dbReference>
<dbReference type="SMART" id="SM00179">
    <property type="entry name" value="EGF_CA"/>
    <property type="match status" value="7"/>
</dbReference>
<evidence type="ECO:0000256" key="4">
    <source>
        <dbReference type="ARBA" id="ARBA00023157"/>
    </source>
</evidence>
<keyword evidence="7" id="KW-1133">Transmembrane helix</keyword>
<evidence type="ECO:0000259" key="8">
    <source>
        <dbReference type="PROSITE" id="PS50026"/>
    </source>
</evidence>
<dbReference type="PROSITE" id="PS00010">
    <property type="entry name" value="ASX_HYDROXYL"/>
    <property type="match status" value="3"/>
</dbReference>
<dbReference type="CDD" id="cd00054">
    <property type="entry name" value="EGF_CA"/>
    <property type="match status" value="3"/>
</dbReference>
<evidence type="ECO:0000313" key="12">
    <source>
        <dbReference type="Proteomes" id="UP001217089"/>
    </source>
</evidence>
<dbReference type="InterPro" id="IPR003410">
    <property type="entry name" value="HYR_dom"/>
</dbReference>
<dbReference type="SUPFAM" id="SSF57196">
    <property type="entry name" value="EGF/Laminin"/>
    <property type="match status" value="3"/>
</dbReference>
<keyword evidence="7" id="KW-0472">Membrane</keyword>
<feature type="disulfide bond" evidence="6">
    <location>
        <begin position="359"/>
        <end position="368"/>
    </location>
</feature>
<dbReference type="EMBL" id="JARBDR010000640">
    <property type="protein sequence ID" value="KAJ8309936.1"/>
    <property type="molecule type" value="Genomic_DNA"/>
</dbReference>
<evidence type="ECO:0000256" key="7">
    <source>
        <dbReference type="SAM" id="Phobius"/>
    </source>
</evidence>
<feature type="domain" description="EGF-like" evidence="8">
    <location>
        <begin position="332"/>
        <end position="369"/>
    </location>
</feature>
<evidence type="ECO:0000256" key="1">
    <source>
        <dbReference type="ARBA" id="ARBA00022536"/>
    </source>
</evidence>
<evidence type="ECO:0000313" key="11">
    <source>
        <dbReference type="EMBL" id="KAJ8309936.1"/>
    </source>
</evidence>
<dbReference type="Pfam" id="PF12661">
    <property type="entry name" value="hEGF"/>
    <property type="match status" value="3"/>
</dbReference>
<dbReference type="InterPro" id="IPR013032">
    <property type="entry name" value="EGF-like_CS"/>
</dbReference>
<dbReference type="Pfam" id="PF00008">
    <property type="entry name" value="EGF"/>
    <property type="match status" value="3"/>
</dbReference>
<feature type="disulfide bond" evidence="6">
    <location>
        <begin position="483"/>
        <end position="492"/>
    </location>
</feature>
<keyword evidence="5" id="KW-0325">Glycoprotein</keyword>
<evidence type="ECO:0000256" key="2">
    <source>
        <dbReference type="ARBA" id="ARBA00022729"/>
    </source>
</evidence>
<organism evidence="11 12">
    <name type="scientific">Tegillarca granosa</name>
    <name type="common">Malaysian cockle</name>
    <name type="synonym">Anadara granosa</name>
    <dbReference type="NCBI Taxonomy" id="220873"/>
    <lineage>
        <taxon>Eukaryota</taxon>
        <taxon>Metazoa</taxon>
        <taxon>Spiralia</taxon>
        <taxon>Lophotrochozoa</taxon>
        <taxon>Mollusca</taxon>
        <taxon>Bivalvia</taxon>
        <taxon>Autobranchia</taxon>
        <taxon>Pteriomorphia</taxon>
        <taxon>Arcoida</taxon>
        <taxon>Arcoidea</taxon>
        <taxon>Arcidae</taxon>
        <taxon>Tegillarca</taxon>
    </lineage>
</organism>
<dbReference type="PROSITE" id="PS50825">
    <property type="entry name" value="HYR"/>
    <property type="match status" value="1"/>
</dbReference>
<feature type="domain" description="EGF-like" evidence="8">
    <location>
        <begin position="457"/>
        <end position="493"/>
    </location>
</feature>
<evidence type="ECO:0000256" key="6">
    <source>
        <dbReference type="PROSITE-ProRule" id="PRU00076"/>
    </source>
</evidence>
<feature type="domain" description="EGF-like" evidence="8">
    <location>
        <begin position="572"/>
        <end position="608"/>
    </location>
</feature>
<feature type="domain" description="EGF-like" evidence="8">
    <location>
        <begin position="633"/>
        <end position="669"/>
    </location>
</feature>
<dbReference type="Gene3D" id="2.10.25.10">
    <property type="entry name" value="Laminin"/>
    <property type="match status" value="6"/>
</dbReference>
<feature type="disulfide bond" evidence="6">
    <location>
        <begin position="522"/>
        <end position="531"/>
    </location>
</feature>